<comment type="caution">
    <text evidence="1">The sequence shown here is derived from an EMBL/GenBank/DDBJ whole genome shotgun (WGS) entry which is preliminary data.</text>
</comment>
<accession>A0A5B0HAU8</accession>
<reference evidence="1 2" key="1">
    <citation type="submission" date="2019-08" db="EMBL/GenBank/DDBJ databases">
        <title>Paraburkholderia sp. DCY113.</title>
        <authorList>
            <person name="Kang J."/>
        </authorList>
    </citation>
    <scope>NUCLEOTIDE SEQUENCE [LARGE SCALE GENOMIC DNA]</scope>
    <source>
        <strain evidence="1 2">DCY113</strain>
    </source>
</reference>
<keyword evidence="2" id="KW-1185">Reference proteome</keyword>
<sequence>MSVRQPVADPRRPGALRVAAAQVAMHDLRAGSSIVAVEGALQLGFRDHSLAWLGDAVPLTSLALHEGERFVMPQRGVVTISAMQAQAAAFIVLCPSTDHGVQGLVRRAAHRLAALVRTRLGRAA</sequence>
<dbReference type="EMBL" id="VTUZ01000007">
    <property type="protein sequence ID" value="KAA1012152.1"/>
    <property type="molecule type" value="Genomic_DNA"/>
</dbReference>
<protein>
    <submittedName>
        <fullName evidence="1">Uncharacterized protein</fullName>
    </submittedName>
</protein>
<dbReference type="RefSeq" id="WP_149670423.1">
    <property type="nucleotide sequence ID" value="NZ_VTUZ01000007.1"/>
</dbReference>
<evidence type="ECO:0000313" key="2">
    <source>
        <dbReference type="Proteomes" id="UP000325273"/>
    </source>
</evidence>
<evidence type="ECO:0000313" key="1">
    <source>
        <dbReference type="EMBL" id="KAA1012152.1"/>
    </source>
</evidence>
<name>A0A5B0HAU8_9BURK</name>
<organism evidence="1 2">
    <name type="scientific">Paraburkholderia panacisoli</name>
    <dbReference type="NCBI Taxonomy" id="2603818"/>
    <lineage>
        <taxon>Bacteria</taxon>
        <taxon>Pseudomonadati</taxon>
        <taxon>Pseudomonadota</taxon>
        <taxon>Betaproteobacteria</taxon>
        <taxon>Burkholderiales</taxon>
        <taxon>Burkholderiaceae</taxon>
        <taxon>Paraburkholderia</taxon>
    </lineage>
</organism>
<proteinExistence type="predicted"/>
<dbReference type="Proteomes" id="UP000325273">
    <property type="component" value="Unassembled WGS sequence"/>
</dbReference>
<dbReference type="AlphaFoldDB" id="A0A5B0HAU8"/>
<gene>
    <name evidence="1" type="ORF">FVF58_13670</name>
</gene>